<keyword evidence="12" id="KW-0234">DNA repair</keyword>
<feature type="compositionally biased region" description="Basic and acidic residues" evidence="17">
    <location>
        <begin position="726"/>
        <end position="741"/>
    </location>
</feature>
<evidence type="ECO:0000256" key="9">
    <source>
        <dbReference type="ARBA" id="ARBA00022803"/>
    </source>
</evidence>
<keyword evidence="19" id="KW-1185">Reference proteome</keyword>
<dbReference type="InterPro" id="IPR011990">
    <property type="entry name" value="TPR-like_helical_dom_sf"/>
</dbReference>
<evidence type="ECO:0000256" key="7">
    <source>
        <dbReference type="ARBA" id="ARBA00022737"/>
    </source>
</evidence>
<dbReference type="PROSITE" id="PS50293">
    <property type="entry name" value="TPR_REGION"/>
    <property type="match status" value="1"/>
</dbReference>
<evidence type="ECO:0000256" key="1">
    <source>
        <dbReference type="ARBA" id="ARBA00004123"/>
    </source>
</evidence>
<feature type="region of interest" description="Disordered" evidence="17">
    <location>
        <begin position="786"/>
        <end position="821"/>
    </location>
</feature>
<comment type="subcellular location">
    <subcellularLocation>
        <location evidence="2">Chromosome</location>
    </subcellularLocation>
    <subcellularLocation>
        <location evidence="1">Nucleus</location>
    </subcellularLocation>
</comment>
<dbReference type="Gene3D" id="3.80.10.10">
    <property type="entry name" value="Ribonuclease Inhibitor"/>
    <property type="match status" value="1"/>
</dbReference>
<evidence type="ECO:0000256" key="4">
    <source>
        <dbReference type="ARBA" id="ARBA00017829"/>
    </source>
</evidence>
<dbReference type="PROSITE" id="PS50297">
    <property type="entry name" value="ANK_REP_REGION"/>
    <property type="match status" value="3"/>
</dbReference>
<dbReference type="GO" id="GO:0000724">
    <property type="term" value="P:double-strand break repair via homologous recombination"/>
    <property type="evidence" value="ECO:0007669"/>
    <property type="project" value="TreeGrafter"/>
</dbReference>
<reference evidence="18" key="1">
    <citation type="submission" date="2021-07" db="EMBL/GenBank/DDBJ databases">
        <authorList>
            <person name="Catto M.A."/>
            <person name="Jacobson A."/>
            <person name="Kennedy G."/>
            <person name="Labadie P."/>
            <person name="Hunt B.G."/>
            <person name="Srinivasan R."/>
        </authorList>
    </citation>
    <scope>NUCLEOTIDE SEQUENCE</scope>
    <source>
        <strain evidence="18">PL_HMW_Pooled</strain>
        <tissue evidence="18">Head</tissue>
    </source>
</reference>
<evidence type="ECO:0000256" key="13">
    <source>
        <dbReference type="ARBA" id="ARBA00023242"/>
    </source>
</evidence>
<evidence type="ECO:0000313" key="19">
    <source>
        <dbReference type="Proteomes" id="UP001219518"/>
    </source>
</evidence>
<dbReference type="PROSITE" id="PS51450">
    <property type="entry name" value="LRR"/>
    <property type="match status" value="1"/>
</dbReference>
<dbReference type="InterPro" id="IPR036770">
    <property type="entry name" value="Ankyrin_rpt-contain_sf"/>
</dbReference>
<evidence type="ECO:0000256" key="11">
    <source>
        <dbReference type="ARBA" id="ARBA00023043"/>
    </source>
</evidence>
<feature type="region of interest" description="Disordered" evidence="17">
    <location>
        <begin position="493"/>
        <end position="517"/>
    </location>
</feature>
<keyword evidence="9 15" id="KW-0802">TPR repeat</keyword>
<dbReference type="Pfam" id="PF13176">
    <property type="entry name" value="TPR_7"/>
    <property type="match status" value="1"/>
</dbReference>
<evidence type="ECO:0000256" key="15">
    <source>
        <dbReference type="PROSITE-ProRule" id="PRU00339"/>
    </source>
</evidence>
<feature type="repeat" description="ANK" evidence="14">
    <location>
        <begin position="525"/>
        <end position="557"/>
    </location>
</feature>
<evidence type="ECO:0000256" key="10">
    <source>
        <dbReference type="ARBA" id="ARBA00022853"/>
    </source>
</evidence>
<evidence type="ECO:0000256" key="8">
    <source>
        <dbReference type="ARBA" id="ARBA00022763"/>
    </source>
</evidence>
<dbReference type="InterPro" id="IPR002110">
    <property type="entry name" value="Ankyrin_rpt"/>
</dbReference>
<dbReference type="PRINTS" id="PR01415">
    <property type="entry name" value="ANKYRIN"/>
</dbReference>
<feature type="repeat" description="TPR" evidence="15">
    <location>
        <begin position="161"/>
        <end position="194"/>
    </location>
</feature>
<keyword evidence="8" id="KW-0227">DNA damage</keyword>
<evidence type="ECO:0000256" key="16">
    <source>
        <dbReference type="SAM" id="Coils"/>
    </source>
</evidence>
<evidence type="ECO:0000256" key="2">
    <source>
        <dbReference type="ARBA" id="ARBA00004286"/>
    </source>
</evidence>
<keyword evidence="7" id="KW-0677">Repeat</keyword>
<dbReference type="PROSITE" id="PS50005">
    <property type="entry name" value="TPR"/>
    <property type="match status" value="1"/>
</dbReference>
<accession>A0AAE1I0T4</accession>
<gene>
    <name evidence="18" type="ORF">KUF71_024148</name>
</gene>
<keyword evidence="13" id="KW-0539">Nucleus</keyword>
<dbReference type="Pfam" id="PF13516">
    <property type="entry name" value="LRR_6"/>
    <property type="match status" value="3"/>
</dbReference>
<dbReference type="PRINTS" id="PR00019">
    <property type="entry name" value="LEURICHRPT"/>
</dbReference>
<dbReference type="Pfam" id="PF00023">
    <property type="entry name" value="Ank"/>
    <property type="match status" value="1"/>
</dbReference>
<dbReference type="PROSITE" id="PS50088">
    <property type="entry name" value="ANK_REPEAT"/>
    <property type="match status" value="3"/>
</dbReference>
<dbReference type="Pfam" id="PF13374">
    <property type="entry name" value="TPR_10"/>
    <property type="match status" value="1"/>
</dbReference>
<dbReference type="Gene3D" id="1.25.40.20">
    <property type="entry name" value="Ankyrin repeat-containing domain"/>
    <property type="match status" value="1"/>
</dbReference>
<evidence type="ECO:0000256" key="6">
    <source>
        <dbReference type="ARBA" id="ARBA00022614"/>
    </source>
</evidence>
<sequence length="1372" mass="153842">MSDLKKLLRRLQRALNSKDKLEALEDIAEHYYTSRDYRNALKYYEEELEEALSLSVPDKIAKSHRMIGEVKLELCEYDEALKHTKKYYDYTKTCNSLLEEQRALTTLGRTYLVQADNMPDKDSAQCKKAYENASLALWKSLELCEKLQNEVNSNELNEMRARSMLNLGLTYEGFQDFEEAIRQFDRAMKLCRKHKLDVVLKSCCCSCASVFMQQQKFDDALNLFEEAKAALKSFPDKERVKDTVDILFVESECYILKEEVHLARKTLQKAYKMAEKPCREDVSNRLKLVAAMDLHFKKLKNLVLTPQEKFKIHEELGDAFSSFRMFSVALKHYEEMLKFGKIAECNLKACYVSLAQTCKDLKEYEKALSYFEQELKLCQKSEDICESLLNIQEIQEILNVSISDQLCILQKAFSIVEKEDNQKLKRKVFIELEKVQRAALLIDEADETKSKLDGLRVTLSDSESDDEEEIEHTPNIGEYIDLDALSDCSEEDEEQFENKCSAPNNQASRRNPKRSNAALWRRNEKGETKLHTACIAGNEKAVRTLLAQGCEVNATDNAGWTPLHEAANHGFLDIVELLLENGANINHRGGAAAGGITPLYDAAQAGNFDVMEVLLDHKASASVLSDKGESVLDALNSFYERGHSTMTSEDKQQFSCVKDRLVGCLEKDGIFPKERKIAICDGKKGSLPSCAGKLRRAVNDDYLDDPPHKKRSMREISPVSINSHSSSDDENKVLPDADEGKQSVSEYISAIQNLRKIADSPISEPRKKNNFQPLISESEVVDNWLEDDIGEQPSKKRRKSDQSFSSSYKPRSLKKKSTSRLSLNSCSSSRLSVSSTEARDETRLSSGSRNSDVFFEGTSRYFDDDIQIETFDNEIIDNSSVNLPASDVGSLSSSNLNNTRQSSILSFGITRQPGSQCSTVPQSAVTHIVSSPNRVNVRVEDHLLAIFVQNPNLTIGWLATEAANRYKKLDGCEPVLSIYSLDGALYSEEDPVQMVVGCDVVGKVDSWKDSSITERYMDACMMVSSEKHDNILSCLEACQATRSLDIADTLHSSQIFKPAFRAISMERNLIRISLPNNNLDDKGVKDLCANLGKLFNLRELDLSGNNLSALAVVELANAARKGFLKALTSLNISHNNLGDASLPELVELTAATPCLENLSLADCMFSKSVWDRCDKFLTLNNLQSLDLSMNSLHAKGLAGFLGFSDYRQDRRLNPDKLKNLYLIGLQGERLCQEIQLFLEQGSSISLRELHLSYSMMQDEEILLLASVLRNASELHTLRLPGAKNIKASTVCELLLTHNLKNLEIHNSKLLWGDSHSSDIVSAITHAAMNSLETLTLRDVPESGKEAWCALKGSSSIVRRSAFGLCQLSCGTI</sequence>
<dbReference type="Proteomes" id="UP001219518">
    <property type="component" value="Unassembled WGS sequence"/>
</dbReference>
<keyword evidence="10" id="KW-0156">Chromatin regulator</keyword>
<evidence type="ECO:0000256" key="14">
    <source>
        <dbReference type="PROSITE-ProRule" id="PRU00023"/>
    </source>
</evidence>
<evidence type="ECO:0000256" key="12">
    <source>
        <dbReference type="ARBA" id="ARBA00023204"/>
    </source>
</evidence>
<evidence type="ECO:0000256" key="5">
    <source>
        <dbReference type="ARBA" id="ARBA00022454"/>
    </source>
</evidence>
<comment type="similarity">
    <text evidence="3">Belongs to the Tonsoku family.</text>
</comment>
<feature type="region of interest" description="Disordered" evidence="17">
    <location>
        <begin position="701"/>
        <end position="741"/>
    </location>
</feature>
<dbReference type="SMART" id="SM00028">
    <property type="entry name" value="TPR"/>
    <property type="match status" value="6"/>
</dbReference>
<name>A0AAE1I0T4_9NEOP</name>
<dbReference type="InterPro" id="IPR032675">
    <property type="entry name" value="LRR_dom_sf"/>
</dbReference>
<dbReference type="InterPro" id="IPR019734">
    <property type="entry name" value="TPR_rpt"/>
</dbReference>
<dbReference type="PANTHER" id="PTHR46358:SF1">
    <property type="entry name" value="TONSOKU-LIKE PROTEIN"/>
    <property type="match status" value="1"/>
</dbReference>
<keyword evidence="16" id="KW-0175">Coiled coil</keyword>
<keyword evidence="5" id="KW-0158">Chromosome</keyword>
<dbReference type="EMBL" id="JAHWGI010001412">
    <property type="protein sequence ID" value="KAK3930791.1"/>
    <property type="molecule type" value="Genomic_DNA"/>
</dbReference>
<dbReference type="Pfam" id="PF12796">
    <property type="entry name" value="Ank_2"/>
    <property type="match status" value="1"/>
</dbReference>
<dbReference type="SUPFAM" id="SSF48452">
    <property type="entry name" value="TPR-like"/>
    <property type="match status" value="2"/>
</dbReference>
<dbReference type="InterPro" id="IPR003591">
    <property type="entry name" value="Leu-rich_rpt_typical-subtyp"/>
</dbReference>
<evidence type="ECO:0000313" key="18">
    <source>
        <dbReference type="EMBL" id="KAK3930791.1"/>
    </source>
</evidence>
<protein>
    <recommendedName>
        <fullName evidence="4">Tonsoku-like protein</fullName>
    </recommendedName>
</protein>
<dbReference type="GO" id="GO:0006325">
    <property type="term" value="P:chromatin organization"/>
    <property type="evidence" value="ECO:0007669"/>
    <property type="project" value="UniProtKB-KW"/>
</dbReference>
<evidence type="ECO:0000256" key="3">
    <source>
        <dbReference type="ARBA" id="ARBA00010999"/>
    </source>
</evidence>
<feature type="coiled-coil region" evidence="16">
    <location>
        <begin position="1"/>
        <end position="54"/>
    </location>
</feature>
<dbReference type="SMART" id="SM00368">
    <property type="entry name" value="LRR_RI"/>
    <property type="match status" value="5"/>
</dbReference>
<dbReference type="GO" id="GO:0043596">
    <property type="term" value="C:nuclear replication fork"/>
    <property type="evidence" value="ECO:0007669"/>
    <property type="project" value="TreeGrafter"/>
</dbReference>
<dbReference type="SUPFAM" id="SSF48403">
    <property type="entry name" value="Ankyrin repeat"/>
    <property type="match status" value="1"/>
</dbReference>
<dbReference type="InterPro" id="IPR052311">
    <property type="entry name" value="MMS22L-TONSL_complex_comp"/>
</dbReference>
<feature type="repeat" description="ANK" evidence="14">
    <location>
        <begin position="558"/>
        <end position="590"/>
    </location>
</feature>
<keyword evidence="11 14" id="KW-0040">ANK repeat</keyword>
<evidence type="ECO:0000256" key="17">
    <source>
        <dbReference type="SAM" id="MobiDB-lite"/>
    </source>
</evidence>
<dbReference type="PANTHER" id="PTHR46358">
    <property type="entry name" value="TONSOKU-LIKE PROTEIN"/>
    <property type="match status" value="1"/>
</dbReference>
<dbReference type="Gene3D" id="1.25.40.10">
    <property type="entry name" value="Tetratricopeptide repeat domain"/>
    <property type="match status" value="2"/>
</dbReference>
<reference evidence="18" key="2">
    <citation type="journal article" date="2023" name="BMC Genomics">
        <title>Pest status, molecular evolution, and epigenetic factors derived from the genome assembly of Frankliniella fusca, a thysanopteran phytovirus vector.</title>
        <authorList>
            <person name="Catto M.A."/>
            <person name="Labadie P.E."/>
            <person name="Jacobson A.L."/>
            <person name="Kennedy G.G."/>
            <person name="Srinivasan R."/>
            <person name="Hunt B.G."/>
        </authorList>
    </citation>
    <scope>NUCLEOTIDE SEQUENCE</scope>
    <source>
        <strain evidence="18">PL_HMW_Pooled</strain>
    </source>
</reference>
<feature type="repeat" description="ANK" evidence="14">
    <location>
        <begin position="594"/>
        <end position="626"/>
    </location>
</feature>
<dbReference type="SUPFAM" id="SSF52047">
    <property type="entry name" value="RNI-like"/>
    <property type="match status" value="1"/>
</dbReference>
<proteinExistence type="inferred from homology"/>
<dbReference type="SMART" id="SM00248">
    <property type="entry name" value="ANK"/>
    <property type="match status" value="3"/>
</dbReference>
<organism evidence="18 19">
    <name type="scientific">Frankliniella fusca</name>
    <dbReference type="NCBI Taxonomy" id="407009"/>
    <lineage>
        <taxon>Eukaryota</taxon>
        <taxon>Metazoa</taxon>
        <taxon>Ecdysozoa</taxon>
        <taxon>Arthropoda</taxon>
        <taxon>Hexapoda</taxon>
        <taxon>Insecta</taxon>
        <taxon>Pterygota</taxon>
        <taxon>Neoptera</taxon>
        <taxon>Paraneoptera</taxon>
        <taxon>Thysanoptera</taxon>
        <taxon>Terebrantia</taxon>
        <taxon>Thripoidea</taxon>
        <taxon>Thripidae</taxon>
        <taxon>Frankliniella</taxon>
    </lineage>
</organism>
<dbReference type="InterPro" id="IPR001611">
    <property type="entry name" value="Leu-rich_rpt"/>
</dbReference>
<keyword evidence="6" id="KW-0433">Leucine-rich repeat</keyword>
<comment type="caution">
    <text evidence="18">The sequence shown here is derived from an EMBL/GenBank/DDBJ whole genome shotgun (WGS) entry which is preliminary data.</text>
</comment>
<dbReference type="SMART" id="SM00369">
    <property type="entry name" value="LRR_TYP"/>
    <property type="match status" value="3"/>
</dbReference>
<dbReference type="GO" id="GO:0031297">
    <property type="term" value="P:replication fork processing"/>
    <property type="evidence" value="ECO:0007669"/>
    <property type="project" value="TreeGrafter"/>
</dbReference>